<dbReference type="eggNOG" id="KOG1558">
    <property type="taxonomic scope" value="Eukaryota"/>
</dbReference>
<evidence type="ECO:0000256" key="6">
    <source>
        <dbReference type="ARBA" id="ARBA00023065"/>
    </source>
</evidence>
<dbReference type="STRING" id="1182543.W9Y032"/>
<dbReference type="NCBIfam" id="TIGR00820">
    <property type="entry name" value="zip"/>
    <property type="match status" value="1"/>
</dbReference>
<comment type="similarity">
    <text evidence="2 8">Belongs to the ZIP transporter (TC 2.A.5) family.</text>
</comment>
<dbReference type="GO" id="GO:0005886">
    <property type="term" value="C:plasma membrane"/>
    <property type="evidence" value="ECO:0007669"/>
    <property type="project" value="TreeGrafter"/>
</dbReference>
<keyword evidence="11" id="KW-1185">Reference proteome</keyword>
<gene>
    <name evidence="10" type="ORF">A1O5_00341</name>
</gene>
<evidence type="ECO:0000256" key="1">
    <source>
        <dbReference type="ARBA" id="ARBA00004141"/>
    </source>
</evidence>
<evidence type="ECO:0008006" key="12">
    <source>
        <dbReference type="Google" id="ProtNLM"/>
    </source>
</evidence>
<evidence type="ECO:0000256" key="8">
    <source>
        <dbReference type="RuleBase" id="RU362088"/>
    </source>
</evidence>
<organism evidence="10 11">
    <name type="scientific">Cladophialophora psammophila CBS 110553</name>
    <dbReference type="NCBI Taxonomy" id="1182543"/>
    <lineage>
        <taxon>Eukaryota</taxon>
        <taxon>Fungi</taxon>
        <taxon>Dikarya</taxon>
        <taxon>Ascomycota</taxon>
        <taxon>Pezizomycotina</taxon>
        <taxon>Eurotiomycetes</taxon>
        <taxon>Chaetothyriomycetidae</taxon>
        <taxon>Chaetothyriales</taxon>
        <taxon>Herpotrichiellaceae</taxon>
        <taxon>Cladophialophora</taxon>
    </lineage>
</organism>
<dbReference type="RefSeq" id="XP_007739151.1">
    <property type="nucleotide sequence ID" value="XM_007740961.1"/>
</dbReference>
<dbReference type="AlphaFoldDB" id="W9Y032"/>
<dbReference type="GeneID" id="19185078"/>
<comment type="caution">
    <text evidence="10">The sequence shown here is derived from an EMBL/GenBank/DDBJ whole genome shotgun (WGS) entry which is preliminary data.</text>
</comment>
<feature type="transmembrane region" description="Helical" evidence="8">
    <location>
        <begin position="241"/>
        <end position="263"/>
    </location>
</feature>
<feature type="compositionally biased region" description="Polar residues" evidence="9">
    <location>
        <begin position="190"/>
        <end position="207"/>
    </location>
</feature>
<feature type="transmembrane region" description="Helical" evidence="8">
    <location>
        <begin position="68"/>
        <end position="91"/>
    </location>
</feature>
<evidence type="ECO:0000313" key="11">
    <source>
        <dbReference type="Proteomes" id="UP000019471"/>
    </source>
</evidence>
<evidence type="ECO:0000256" key="9">
    <source>
        <dbReference type="SAM" id="MobiDB-lite"/>
    </source>
</evidence>
<keyword evidence="5 8" id="KW-1133">Transmembrane helix</keyword>
<feature type="transmembrane region" description="Helical" evidence="8">
    <location>
        <begin position="269"/>
        <end position="291"/>
    </location>
</feature>
<keyword evidence="4 8" id="KW-0812">Transmembrane</keyword>
<dbReference type="PANTHER" id="PTHR11040:SF69">
    <property type="entry name" value="ZINC-REGULATED TRANSPORTER 2"/>
    <property type="match status" value="1"/>
</dbReference>
<keyword evidence="7 8" id="KW-0472">Membrane</keyword>
<dbReference type="PANTHER" id="PTHR11040">
    <property type="entry name" value="ZINC/IRON TRANSPORTER"/>
    <property type="match status" value="1"/>
</dbReference>
<feature type="transmembrane region" description="Helical" evidence="8">
    <location>
        <begin position="303"/>
        <end position="323"/>
    </location>
</feature>
<feature type="transmembrane region" description="Helical" evidence="8">
    <location>
        <begin position="37"/>
        <end position="56"/>
    </location>
</feature>
<feature type="compositionally biased region" description="Basic and acidic residues" evidence="9">
    <location>
        <begin position="209"/>
        <end position="219"/>
    </location>
</feature>
<name>W9Y032_9EURO</name>
<evidence type="ECO:0000256" key="4">
    <source>
        <dbReference type="ARBA" id="ARBA00022692"/>
    </source>
</evidence>
<dbReference type="InterPro" id="IPR004698">
    <property type="entry name" value="Zn/Fe_permease_fun/pln"/>
</dbReference>
<proteinExistence type="inferred from homology"/>
<dbReference type="GO" id="GO:0000007">
    <property type="term" value="F:low-affinity zinc ion transmembrane transporter activity"/>
    <property type="evidence" value="ECO:0007669"/>
    <property type="project" value="TreeGrafter"/>
</dbReference>
<comment type="subcellular location">
    <subcellularLocation>
        <location evidence="1 8">Membrane</location>
        <topology evidence="1 8">Multi-pass membrane protein</topology>
    </subcellularLocation>
</comment>
<keyword evidence="6 8" id="KW-0406">Ion transport</keyword>
<dbReference type="InterPro" id="IPR003689">
    <property type="entry name" value="ZIP"/>
</dbReference>
<feature type="region of interest" description="Disordered" evidence="9">
    <location>
        <begin position="164"/>
        <end position="219"/>
    </location>
</feature>
<feature type="transmembrane region" description="Helical" evidence="8">
    <location>
        <begin position="371"/>
        <end position="393"/>
    </location>
</feature>
<accession>W9Y032</accession>
<dbReference type="EMBL" id="AMGX01000001">
    <property type="protein sequence ID" value="EXJ75834.1"/>
    <property type="molecule type" value="Genomic_DNA"/>
</dbReference>
<dbReference type="OrthoDB" id="448280at2759"/>
<protein>
    <recommendedName>
        <fullName evidence="12">Zinc-regulated transporter 2</fullName>
    </recommendedName>
</protein>
<keyword evidence="3 8" id="KW-0813">Transport</keyword>
<evidence type="ECO:0000256" key="2">
    <source>
        <dbReference type="ARBA" id="ARBA00006939"/>
    </source>
</evidence>
<feature type="transmembrane region" description="Helical" evidence="8">
    <location>
        <begin position="335"/>
        <end position="359"/>
    </location>
</feature>
<dbReference type="GO" id="GO:0071578">
    <property type="term" value="P:zinc ion import across plasma membrane"/>
    <property type="evidence" value="ECO:0007669"/>
    <property type="project" value="TreeGrafter"/>
</dbReference>
<dbReference type="Proteomes" id="UP000019471">
    <property type="component" value="Unassembled WGS sequence"/>
</dbReference>
<evidence type="ECO:0000256" key="5">
    <source>
        <dbReference type="ARBA" id="ARBA00022989"/>
    </source>
</evidence>
<reference evidence="10 11" key="1">
    <citation type="submission" date="2013-03" db="EMBL/GenBank/DDBJ databases">
        <title>The Genome Sequence of Cladophialophora psammophila CBS 110553.</title>
        <authorList>
            <consortium name="The Broad Institute Genomics Platform"/>
            <person name="Cuomo C."/>
            <person name="de Hoog S."/>
            <person name="Gorbushina A."/>
            <person name="Walker B."/>
            <person name="Young S.K."/>
            <person name="Zeng Q."/>
            <person name="Gargeya S."/>
            <person name="Fitzgerald M."/>
            <person name="Haas B."/>
            <person name="Abouelleil A."/>
            <person name="Allen A.W."/>
            <person name="Alvarado L."/>
            <person name="Arachchi H.M."/>
            <person name="Berlin A.M."/>
            <person name="Chapman S.B."/>
            <person name="Gainer-Dewar J."/>
            <person name="Goldberg J."/>
            <person name="Griggs A."/>
            <person name="Gujja S."/>
            <person name="Hansen M."/>
            <person name="Howarth C."/>
            <person name="Imamovic A."/>
            <person name="Ireland A."/>
            <person name="Larimer J."/>
            <person name="McCowan C."/>
            <person name="Murphy C."/>
            <person name="Pearson M."/>
            <person name="Poon T.W."/>
            <person name="Priest M."/>
            <person name="Roberts A."/>
            <person name="Saif S."/>
            <person name="Shea T."/>
            <person name="Sisk P."/>
            <person name="Sykes S."/>
            <person name="Wortman J."/>
            <person name="Nusbaum C."/>
            <person name="Birren B."/>
        </authorList>
    </citation>
    <scope>NUCLEOTIDE SEQUENCE [LARGE SCALE GENOMIC DNA]</scope>
    <source>
        <strain evidence="10 11">CBS 110553</strain>
    </source>
</reference>
<evidence type="ECO:0000313" key="10">
    <source>
        <dbReference type="EMBL" id="EXJ75834.1"/>
    </source>
</evidence>
<feature type="transmembrane region" description="Helical" evidence="8">
    <location>
        <begin position="111"/>
        <end position="130"/>
    </location>
</feature>
<dbReference type="Pfam" id="PF02535">
    <property type="entry name" value="Zip"/>
    <property type="match status" value="1"/>
</dbReference>
<sequence length="397" mass="43224">MSNLESFVHLMVRQDDSGATPACDTGNGYDGRIGLRVAALFIIWITSSIGAAFPIFANRHRGLKVPEWVFFICKYFGSGVIIATAFIHLLAPATDALTDPCLTGPITQYDWAEGIVLMTIFVLFFIELMVMRYGNFGGAHNHDHGDDGHAHAHAHAHSHSHSHVIDLDRSTTDTEMTPAPGSSPYKDSPHSVSLPLSTRVSRSQSTHVPGEDHMGHAREHSEIEEAASPFSLEDYKAQMTAIFILEFGIIFHSIFIGLTLAVAGSEFDTLFIVIIFHQTFEGLGLGSRLAVTPWPKGRRWTPYVLALSYGLSTPLAIAIGLGVRKSYPPNSQTTLIVNGVFDSVSAGILIYTGLVELMAHEFMFSSSMRKASIRTVMAAFVTMCLGAGLMALLGKWA</sequence>
<dbReference type="HOGENOM" id="CLU_027089_0_2_1"/>
<evidence type="ECO:0000256" key="3">
    <source>
        <dbReference type="ARBA" id="ARBA00022448"/>
    </source>
</evidence>
<evidence type="ECO:0000256" key="7">
    <source>
        <dbReference type="ARBA" id="ARBA00023136"/>
    </source>
</evidence>